<feature type="compositionally biased region" description="Polar residues" evidence="1">
    <location>
        <begin position="59"/>
        <end position="78"/>
    </location>
</feature>
<evidence type="ECO:0000313" key="2">
    <source>
        <dbReference type="Proteomes" id="UP000887540"/>
    </source>
</evidence>
<feature type="region of interest" description="Disordered" evidence="1">
    <location>
        <begin position="51"/>
        <end position="78"/>
    </location>
</feature>
<evidence type="ECO:0000313" key="3">
    <source>
        <dbReference type="WBParaSite" id="ACRNAN_Path_1461.g5720.t1"/>
    </source>
</evidence>
<sequence length="78" mass="8817">MTGSENEKCICELCECGNHKCPHQEGRLIGLDDVNNGKTTEYRDRFFEKQAERTKSIKPKQSNLANEGALQTETTHFG</sequence>
<evidence type="ECO:0000256" key="1">
    <source>
        <dbReference type="SAM" id="MobiDB-lite"/>
    </source>
</evidence>
<protein>
    <submittedName>
        <fullName evidence="3">Uncharacterized protein</fullName>
    </submittedName>
</protein>
<dbReference type="Proteomes" id="UP000887540">
    <property type="component" value="Unplaced"/>
</dbReference>
<name>A0A914C0Y1_9BILA</name>
<keyword evidence="2" id="KW-1185">Reference proteome</keyword>
<dbReference type="AlphaFoldDB" id="A0A914C0Y1"/>
<accession>A0A914C0Y1</accession>
<reference evidence="3" key="1">
    <citation type="submission" date="2022-11" db="UniProtKB">
        <authorList>
            <consortium name="WormBaseParasite"/>
        </authorList>
    </citation>
    <scope>IDENTIFICATION</scope>
</reference>
<dbReference type="WBParaSite" id="ACRNAN_Path_1461.g5720.t1">
    <property type="protein sequence ID" value="ACRNAN_Path_1461.g5720.t1"/>
    <property type="gene ID" value="ACRNAN_Path_1461.g5720"/>
</dbReference>
<proteinExistence type="predicted"/>
<organism evidence="2 3">
    <name type="scientific">Acrobeloides nanus</name>
    <dbReference type="NCBI Taxonomy" id="290746"/>
    <lineage>
        <taxon>Eukaryota</taxon>
        <taxon>Metazoa</taxon>
        <taxon>Ecdysozoa</taxon>
        <taxon>Nematoda</taxon>
        <taxon>Chromadorea</taxon>
        <taxon>Rhabditida</taxon>
        <taxon>Tylenchina</taxon>
        <taxon>Cephalobomorpha</taxon>
        <taxon>Cephaloboidea</taxon>
        <taxon>Cephalobidae</taxon>
        <taxon>Acrobeloides</taxon>
    </lineage>
</organism>